<dbReference type="RefSeq" id="WP_167263531.1">
    <property type="nucleotide sequence ID" value="NZ_BAAAVO010000002.1"/>
</dbReference>
<evidence type="ECO:0000256" key="2">
    <source>
        <dbReference type="ARBA" id="ARBA00022801"/>
    </source>
</evidence>
<keyword evidence="5 7" id="KW-0326">Glycosidase</keyword>
<dbReference type="SUPFAM" id="SSF51445">
    <property type="entry name" value="(Trans)glycosidases"/>
    <property type="match status" value="1"/>
</dbReference>
<dbReference type="Gene3D" id="3.20.20.80">
    <property type="entry name" value="Glycosidases"/>
    <property type="match status" value="1"/>
</dbReference>
<dbReference type="InterPro" id="IPR017736">
    <property type="entry name" value="Glyco_hydro_1_beta-glucosidase"/>
</dbReference>
<dbReference type="PRINTS" id="PR00131">
    <property type="entry name" value="GLHYDRLASE1"/>
</dbReference>
<evidence type="ECO:0000256" key="5">
    <source>
        <dbReference type="ARBA" id="ARBA00023295"/>
    </source>
</evidence>
<dbReference type="InterPro" id="IPR001360">
    <property type="entry name" value="Glyco_hydro_1"/>
</dbReference>
<dbReference type="GO" id="GO:0008422">
    <property type="term" value="F:beta-glucosidase activity"/>
    <property type="evidence" value="ECO:0007669"/>
    <property type="project" value="UniProtKB-EC"/>
</dbReference>
<keyword evidence="4" id="KW-0119">Carbohydrate metabolism</keyword>
<dbReference type="PANTHER" id="PTHR10353:SF36">
    <property type="entry name" value="LP05116P"/>
    <property type="match status" value="1"/>
</dbReference>
<name>A0ABX0THE3_9MICC</name>
<organism evidence="8 9">
    <name type="scientific">Paenarthrobacter ilicis</name>
    <dbReference type="NCBI Taxonomy" id="43665"/>
    <lineage>
        <taxon>Bacteria</taxon>
        <taxon>Bacillati</taxon>
        <taxon>Actinomycetota</taxon>
        <taxon>Actinomycetes</taxon>
        <taxon>Micrococcales</taxon>
        <taxon>Micrococcaceae</taxon>
        <taxon>Paenarthrobacter</taxon>
    </lineage>
</organism>
<keyword evidence="3" id="KW-0136">Cellulose degradation</keyword>
<comment type="similarity">
    <text evidence="1 7">Belongs to the glycosyl hydrolase 1 family.</text>
</comment>
<accession>A0ABX0THE3</accession>
<dbReference type="EMBL" id="JAAOZD010000001">
    <property type="protein sequence ID" value="NIJ00182.1"/>
    <property type="molecule type" value="Genomic_DNA"/>
</dbReference>
<dbReference type="NCBIfam" id="TIGR03356">
    <property type="entry name" value="BGL"/>
    <property type="match status" value="1"/>
</dbReference>
<protein>
    <recommendedName>
        <fullName evidence="7">Beta-glucosidase</fullName>
        <ecNumber evidence="7">3.2.1.21</ecNumber>
    </recommendedName>
</protein>
<comment type="caution">
    <text evidence="8">The sequence shown here is derived from an EMBL/GenBank/DDBJ whole genome shotgun (WGS) entry which is preliminary data.</text>
</comment>
<sequence>MTVQDSGSVEDLAARLPPGFTLGVAAAAIQIEGSVAADGRGPSGWDAFAQKPGAIVDGGSPSVACDHYNRCDEDIALMQELGVDSYRFSFSWPRIQPGGKGAFNQRGLDFYDRLIDKLLAAGISPMATLFHWDTPLELEHAGGWMNRETAYRFADYTAAVASRCGDRVDKWVTLNEPVSVTVQGYALGVHSPGKQLLFDALPSAHHQLLGHGLSVLALRSEGVKGEVGVSNMHAPVQPASNSLPDRLMTQAMDHILNRIYSDALLLGSYPKPPLPMRPWFRSLDVVADGDMEIINQPLDFYGVNYYYPVKVAAGPGPAEIPTGTSPEMAKVPFHLAVFQEYETTGFGWPVAPEYLVQLLRDMKDRYGDALPPIYITEGGASFPEPAHVDGPLQDTNRISYLAEHLGHVLTATGPGGTAEDVDVRGYYVWTLLDNFEWAAGYSQRFGLVHTDFDSLQRTPKESFYWYRALSRARNHNA</sequence>
<dbReference type="InterPro" id="IPR017853">
    <property type="entry name" value="GH"/>
</dbReference>
<evidence type="ECO:0000256" key="7">
    <source>
        <dbReference type="RuleBase" id="RU361175"/>
    </source>
</evidence>
<dbReference type="EC" id="3.2.1.21" evidence="7"/>
<keyword evidence="2 7" id="KW-0378">Hydrolase</keyword>
<dbReference type="Proteomes" id="UP000802392">
    <property type="component" value="Unassembled WGS sequence"/>
</dbReference>
<gene>
    <name evidence="8" type="ORF">FHR86_000480</name>
</gene>
<evidence type="ECO:0000256" key="3">
    <source>
        <dbReference type="ARBA" id="ARBA00023001"/>
    </source>
</evidence>
<proteinExistence type="inferred from homology"/>
<comment type="catalytic activity">
    <reaction evidence="7">
        <text>Hydrolysis of terminal, non-reducing beta-D-glucosyl residues with release of beta-D-glucose.</text>
        <dbReference type="EC" id="3.2.1.21"/>
    </reaction>
</comment>
<keyword evidence="9" id="KW-1185">Reference proteome</keyword>
<dbReference type="PANTHER" id="PTHR10353">
    <property type="entry name" value="GLYCOSYL HYDROLASE"/>
    <property type="match status" value="1"/>
</dbReference>
<evidence type="ECO:0000313" key="8">
    <source>
        <dbReference type="EMBL" id="NIJ00182.1"/>
    </source>
</evidence>
<dbReference type="Pfam" id="PF00232">
    <property type="entry name" value="Glyco_hydro_1"/>
    <property type="match status" value="1"/>
</dbReference>
<keyword evidence="6" id="KW-0624">Polysaccharide degradation</keyword>
<reference evidence="8 9" key="1">
    <citation type="submission" date="2020-03" db="EMBL/GenBank/DDBJ databases">
        <title>Genomic Encyclopedia of Type Strains, Phase III (KMG-III): the genomes of soil and plant-associated and newly described type strains.</title>
        <authorList>
            <person name="Whitman W."/>
        </authorList>
    </citation>
    <scope>NUCLEOTIDE SEQUENCE [LARGE SCALE GENOMIC DNA]</scope>
    <source>
        <strain evidence="8 9">CECT 4207</strain>
    </source>
</reference>
<evidence type="ECO:0000256" key="4">
    <source>
        <dbReference type="ARBA" id="ARBA00023277"/>
    </source>
</evidence>
<evidence type="ECO:0000313" key="9">
    <source>
        <dbReference type="Proteomes" id="UP000802392"/>
    </source>
</evidence>
<evidence type="ECO:0000256" key="1">
    <source>
        <dbReference type="ARBA" id="ARBA00010838"/>
    </source>
</evidence>
<evidence type="ECO:0000256" key="6">
    <source>
        <dbReference type="ARBA" id="ARBA00023326"/>
    </source>
</evidence>